<gene>
    <name evidence="1" type="ORF">L2E82_08208</name>
</gene>
<proteinExistence type="predicted"/>
<organism evidence="1 2">
    <name type="scientific">Cichorium intybus</name>
    <name type="common">Chicory</name>
    <dbReference type="NCBI Taxonomy" id="13427"/>
    <lineage>
        <taxon>Eukaryota</taxon>
        <taxon>Viridiplantae</taxon>
        <taxon>Streptophyta</taxon>
        <taxon>Embryophyta</taxon>
        <taxon>Tracheophyta</taxon>
        <taxon>Spermatophyta</taxon>
        <taxon>Magnoliopsida</taxon>
        <taxon>eudicotyledons</taxon>
        <taxon>Gunneridae</taxon>
        <taxon>Pentapetalae</taxon>
        <taxon>asterids</taxon>
        <taxon>campanulids</taxon>
        <taxon>Asterales</taxon>
        <taxon>Asteraceae</taxon>
        <taxon>Cichorioideae</taxon>
        <taxon>Cichorieae</taxon>
        <taxon>Cichoriinae</taxon>
        <taxon>Cichorium</taxon>
    </lineage>
</organism>
<evidence type="ECO:0000313" key="2">
    <source>
        <dbReference type="Proteomes" id="UP001055811"/>
    </source>
</evidence>
<keyword evidence="2" id="KW-1185">Reference proteome</keyword>
<protein>
    <submittedName>
        <fullName evidence="1">Uncharacterized protein</fullName>
    </submittedName>
</protein>
<name>A0ACB9G5U7_CICIN</name>
<evidence type="ECO:0000313" key="1">
    <source>
        <dbReference type="EMBL" id="KAI3778823.1"/>
    </source>
</evidence>
<dbReference type="EMBL" id="CM042010">
    <property type="protein sequence ID" value="KAI3778823.1"/>
    <property type="molecule type" value="Genomic_DNA"/>
</dbReference>
<reference evidence="1 2" key="2">
    <citation type="journal article" date="2022" name="Mol. Ecol. Resour.">
        <title>The genomes of chicory, endive, great burdock and yacon provide insights into Asteraceae paleo-polyploidization history and plant inulin production.</title>
        <authorList>
            <person name="Fan W."/>
            <person name="Wang S."/>
            <person name="Wang H."/>
            <person name="Wang A."/>
            <person name="Jiang F."/>
            <person name="Liu H."/>
            <person name="Zhao H."/>
            <person name="Xu D."/>
            <person name="Zhang Y."/>
        </authorList>
    </citation>
    <scope>NUCLEOTIDE SEQUENCE [LARGE SCALE GENOMIC DNA]</scope>
    <source>
        <strain evidence="2">cv. Punajuju</strain>
        <tissue evidence="1">Leaves</tissue>
    </source>
</reference>
<reference evidence="2" key="1">
    <citation type="journal article" date="2022" name="Mol. Ecol. Resour.">
        <title>The genomes of chicory, endive, great burdock and yacon provide insights into Asteraceae palaeo-polyploidization history and plant inulin production.</title>
        <authorList>
            <person name="Fan W."/>
            <person name="Wang S."/>
            <person name="Wang H."/>
            <person name="Wang A."/>
            <person name="Jiang F."/>
            <person name="Liu H."/>
            <person name="Zhao H."/>
            <person name="Xu D."/>
            <person name="Zhang Y."/>
        </authorList>
    </citation>
    <scope>NUCLEOTIDE SEQUENCE [LARGE SCALE GENOMIC DNA]</scope>
    <source>
        <strain evidence="2">cv. Punajuju</strain>
    </source>
</reference>
<accession>A0ACB9G5U7</accession>
<sequence length="1424" mass="161074">MVINMSTNGSSDWFSSVNMSSSASDLKSLLLFISEITKLSLMTENENFIEVGCFFYRVSSVIIELESSDNTPTNAAEILLSLSECIYIAKDLITQNPEAECSIKQLERVVKHMGEILKYIKSSSKEYFHYAIQSIVKDVKSFCFKTSEEMQTLGDIYVHNEKDLYSINYDLEASMNHEPIERTDLYMEPLYETFFCPLTNKIMHDPVTIETGVTYEREAITEWCKKFSNPADIICPKTGVKITSQVFNRNIALMDTIKKWEERNELAIIRDAKSTLSLASNKTTILEALHNLQNLCRKKQYNAVEIRTIGIIPLLGTMLAHEDRDVIFETLELLRKLAENDDDDGKEMIARKMDISAIIQNLSSDTECIRHAALLLLVDLSKSSEFCDKIGSVTGGVLMLITMKYRQPIDAFALEKSDEILKNLERSPSNIKCMAENGHWKPLLHHFLEGNEEIKMEMASFLGEIFLGHNDDNNAYVAETASPALIQMVLHGDSLARNVAFKALKQISSHHENGKILVKSGTISNMLNEMFKRTIYNEPTNSKAESAGILANILESGSVDLKDLQVDHTMSLDYIIYNLVKGVSNSTPDELNINFVRILSCLMKFPKTSNIIVSTVKENDSCANLIELLNNPNEELQVYSILFSIALSPFLGHTLAERLCKTKGQPQNLLKDLPKATAPTRKQAVSVNFLAKLPHENLALNLALFNMDTIPLILQKIDQVQRFGMRMSKYGNDYFEGLVGILVRFTATLYEHQFLVFARSYNFTKMFTELLMNTSDEVQRLSAIGLKNLSLKTVSLSKPAEIKKPKLRKFSFLQKCFSFDSRKLKSTPMYVCPVHKGACSSQETFCLLEANSVQKLLTCFDHRNTHVVEAALSAISTLLDERVDLETSVSILIQEKAIQHVLNVVKEHKDESLREKSLWILEKMLMEGDDNSTSEISQDRFLRAMLINALHHGHEDIRLMADRILRHLNTMPNFNTNFSMPFKKTNIYEIYAYNHQLIKVRYSFSHSMASFSMEDFVGNGSLKKLLPKLLDDGWDDVPTLKIMNTEDMTAINMNQEQKDALEMRSYLHDRSLMQYADKLEASGKCLAELLNLGTSDLSAQFAMKRGHIARFMDRTSQCDADPVPSSFSLPARKPTNPPSRNPSMFKTHSISARPKLQAMSTRSTIAYDATIEQSIADFRIKDGYIFKGVVAALPDEPRACGCIQPPPIVDDVAPYSSIENISVQKLTPEYKIGMERLVKTKTPPMRVSDLWREKPSLLLCIRRPGCIMCRAEAHKLYSKKPIFDALGINLFAVLHEHIESEVRDFWPRYWGGVVLLDKNMDFFKALGGGTLLKDKFISGFLFNPRARANYKRAKAMGIEQNFKGEGEIKGGLFIVGKGKSGIAYQFIERNFGDWAPLAEVIEIGTKLQNQQLNSESSIASRDFE</sequence>
<dbReference type="Proteomes" id="UP001055811">
    <property type="component" value="Linkage Group LG02"/>
</dbReference>
<comment type="caution">
    <text evidence="1">The sequence shown here is derived from an EMBL/GenBank/DDBJ whole genome shotgun (WGS) entry which is preliminary data.</text>
</comment>